<evidence type="ECO:0000256" key="3">
    <source>
        <dbReference type="ARBA" id="ARBA00023027"/>
    </source>
</evidence>
<gene>
    <name evidence="7" type="ORF">F5X68DRAFT_57282</name>
</gene>
<keyword evidence="8" id="KW-1185">Reference proteome</keyword>
<name>A0A9P9AEU0_9PEZI</name>
<keyword evidence="3" id="KW-0520">NAD</keyword>
<dbReference type="OrthoDB" id="310895at2759"/>
<evidence type="ECO:0000256" key="5">
    <source>
        <dbReference type="RuleBase" id="RU003345"/>
    </source>
</evidence>
<feature type="domain" description="Aldehyde dehydrogenase" evidence="6">
    <location>
        <begin position="20"/>
        <end position="490"/>
    </location>
</feature>
<dbReference type="AlphaFoldDB" id="A0A9P9AEU0"/>
<keyword evidence="2 5" id="KW-0560">Oxidoreductase</keyword>
<comment type="caution">
    <text evidence="7">The sequence shown here is derived from an EMBL/GenBank/DDBJ whole genome shotgun (WGS) entry which is preliminary data.</text>
</comment>
<dbReference type="GO" id="GO:0016620">
    <property type="term" value="F:oxidoreductase activity, acting on the aldehyde or oxo group of donors, NAD or NADP as acceptor"/>
    <property type="evidence" value="ECO:0007669"/>
    <property type="project" value="InterPro"/>
</dbReference>
<sequence length="501" mass="52165">MAPALTLSAPQELFINGEYTPSKSGSTFPVVNPMTGATIYQAAAASVADYEKAIQTAHTAFSSWSKTSPSARRLILLRAADIMDSYLAPDSPSLAAEILSAEVSAVRSWVAVNIRATAGIFRETAGLATHIKGEIIPADRPGTTILVEREAVGVVLAISPWNAPVNLAARAIACPLICGNTVVLKPSEMSPKSQHLVVGALAEAGLPPGVLSFLPTAPADAPAVTEHAVKHPLVRRVNFTGGDRVGRIIAAWAAEGPKQCVLELGGKAPVLVLEDADIADAVEAVVFGALSNAGQICMSTERVLVHESIAAAFTKLLLERVERVRCGNHLEDPNVSMSGLCSPTAATRVLDMVQNAVGAGARLLTGNLKATGPNGTIVQPHVLEGVTPAMAVFRRESFGPVLALTTFSNDDEAVALANDSDYSLCASVFSRDVTRALGVARRVRAGSCHVNGPTVYIEATLPNGGTGGGSGYGRFGGMAGVEEFTERKIVSLAEPGARYDF</sequence>
<evidence type="ECO:0000256" key="1">
    <source>
        <dbReference type="ARBA" id="ARBA00009986"/>
    </source>
</evidence>
<evidence type="ECO:0000256" key="2">
    <source>
        <dbReference type="ARBA" id="ARBA00023002"/>
    </source>
</evidence>
<dbReference type="InterPro" id="IPR029510">
    <property type="entry name" value="Ald_DH_CS_GLU"/>
</dbReference>
<dbReference type="SUPFAM" id="SSF53720">
    <property type="entry name" value="ALDH-like"/>
    <property type="match status" value="1"/>
</dbReference>
<proteinExistence type="inferred from homology"/>
<dbReference type="InterPro" id="IPR015590">
    <property type="entry name" value="Aldehyde_DH_dom"/>
</dbReference>
<dbReference type="PANTHER" id="PTHR42986">
    <property type="entry name" value="BENZALDEHYDE DEHYDROGENASE YFMT"/>
    <property type="match status" value="1"/>
</dbReference>
<dbReference type="EMBL" id="JAGSXJ010000004">
    <property type="protein sequence ID" value="KAH6692282.1"/>
    <property type="molecule type" value="Genomic_DNA"/>
</dbReference>
<dbReference type="Proteomes" id="UP000770015">
    <property type="component" value="Unassembled WGS sequence"/>
</dbReference>
<dbReference type="InterPro" id="IPR016162">
    <property type="entry name" value="Ald_DH_N"/>
</dbReference>
<evidence type="ECO:0000313" key="8">
    <source>
        <dbReference type="Proteomes" id="UP000770015"/>
    </source>
</evidence>
<dbReference type="InterPro" id="IPR016161">
    <property type="entry name" value="Ald_DH/histidinol_DH"/>
</dbReference>
<feature type="active site" evidence="4">
    <location>
        <position position="263"/>
    </location>
</feature>
<dbReference type="PROSITE" id="PS00687">
    <property type="entry name" value="ALDEHYDE_DEHYDR_GLU"/>
    <property type="match status" value="1"/>
</dbReference>
<dbReference type="Gene3D" id="3.40.605.10">
    <property type="entry name" value="Aldehyde Dehydrogenase, Chain A, domain 1"/>
    <property type="match status" value="1"/>
</dbReference>
<protein>
    <submittedName>
        <fullName evidence="7">Aldehyde dehydrogenase domain-containing protein</fullName>
    </submittedName>
</protein>
<dbReference type="PANTHER" id="PTHR42986:SF1">
    <property type="entry name" value="BENZALDEHYDE DEHYDROGENASE YFMT"/>
    <property type="match status" value="1"/>
</dbReference>
<dbReference type="Gene3D" id="3.40.309.10">
    <property type="entry name" value="Aldehyde Dehydrogenase, Chain A, domain 2"/>
    <property type="match status" value="1"/>
</dbReference>
<dbReference type="InterPro" id="IPR016163">
    <property type="entry name" value="Ald_DH_C"/>
</dbReference>
<evidence type="ECO:0000256" key="4">
    <source>
        <dbReference type="PROSITE-ProRule" id="PRU10007"/>
    </source>
</evidence>
<reference evidence="7" key="1">
    <citation type="journal article" date="2021" name="Nat. Commun.">
        <title>Genetic determinants of endophytism in the Arabidopsis root mycobiome.</title>
        <authorList>
            <person name="Mesny F."/>
            <person name="Miyauchi S."/>
            <person name="Thiergart T."/>
            <person name="Pickel B."/>
            <person name="Atanasova L."/>
            <person name="Karlsson M."/>
            <person name="Huettel B."/>
            <person name="Barry K.W."/>
            <person name="Haridas S."/>
            <person name="Chen C."/>
            <person name="Bauer D."/>
            <person name="Andreopoulos W."/>
            <person name="Pangilinan J."/>
            <person name="LaButti K."/>
            <person name="Riley R."/>
            <person name="Lipzen A."/>
            <person name="Clum A."/>
            <person name="Drula E."/>
            <person name="Henrissat B."/>
            <person name="Kohler A."/>
            <person name="Grigoriev I.V."/>
            <person name="Martin F.M."/>
            <person name="Hacquard S."/>
        </authorList>
    </citation>
    <scope>NUCLEOTIDE SEQUENCE</scope>
    <source>
        <strain evidence="7">MPI-SDFR-AT-0117</strain>
    </source>
</reference>
<organism evidence="7 8">
    <name type="scientific">Plectosphaerella plurivora</name>
    <dbReference type="NCBI Taxonomy" id="936078"/>
    <lineage>
        <taxon>Eukaryota</taxon>
        <taxon>Fungi</taxon>
        <taxon>Dikarya</taxon>
        <taxon>Ascomycota</taxon>
        <taxon>Pezizomycotina</taxon>
        <taxon>Sordariomycetes</taxon>
        <taxon>Hypocreomycetidae</taxon>
        <taxon>Glomerellales</taxon>
        <taxon>Plectosphaerellaceae</taxon>
        <taxon>Plectosphaerella</taxon>
    </lineage>
</organism>
<evidence type="ECO:0000313" key="7">
    <source>
        <dbReference type="EMBL" id="KAH6692282.1"/>
    </source>
</evidence>
<evidence type="ECO:0000259" key="6">
    <source>
        <dbReference type="Pfam" id="PF00171"/>
    </source>
</evidence>
<accession>A0A9P9AEU0</accession>
<comment type="similarity">
    <text evidence="1 5">Belongs to the aldehyde dehydrogenase family.</text>
</comment>
<dbReference type="Pfam" id="PF00171">
    <property type="entry name" value="Aldedh"/>
    <property type="match status" value="1"/>
</dbReference>